<dbReference type="GeneID" id="95521872"/>
<evidence type="ECO:0000313" key="3">
    <source>
        <dbReference type="Proteomes" id="UP000252698"/>
    </source>
</evidence>
<dbReference type="InterPro" id="IPR023213">
    <property type="entry name" value="CAT-like_dom_sf"/>
</dbReference>
<dbReference type="InterPro" id="IPR001242">
    <property type="entry name" value="Condensation_dom"/>
</dbReference>
<reference evidence="2 3" key="1">
    <citation type="journal article" date="2018" name="Front. Microbiol.">
        <title>Genome Sequencing of Streptomyces atratus SCSIOZH16 and Activation Production of Nocardamine via Metabolic Engineering.</title>
        <authorList>
            <person name="Li Y."/>
            <person name="Zhang C."/>
            <person name="Liu C."/>
            <person name="Ju J."/>
            <person name="Ma J."/>
        </authorList>
    </citation>
    <scope>NUCLEOTIDE SEQUENCE [LARGE SCALE GENOMIC DNA]</scope>
    <source>
        <strain evidence="2 3">SCSIO_ZH16</strain>
    </source>
</reference>
<proteinExistence type="predicted"/>
<evidence type="ECO:0000259" key="1">
    <source>
        <dbReference type="Pfam" id="PF00668"/>
    </source>
</evidence>
<protein>
    <recommendedName>
        <fullName evidence="1">Condensation domain-containing protein</fullName>
    </recommendedName>
</protein>
<dbReference type="RefSeq" id="WP_114246303.1">
    <property type="nucleotide sequence ID" value="NZ_CP027306.1"/>
</dbReference>
<name>A0A2Z5JHW9_STRAR</name>
<dbReference type="AlphaFoldDB" id="A0A2Z5JHW9"/>
<dbReference type="Proteomes" id="UP000252698">
    <property type="component" value="Chromosome"/>
</dbReference>
<dbReference type="KEGG" id="sata:C5746_26075"/>
<dbReference type="SUPFAM" id="SSF52777">
    <property type="entry name" value="CoA-dependent acyltransferases"/>
    <property type="match status" value="1"/>
</dbReference>
<dbReference type="GO" id="GO:0003824">
    <property type="term" value="F:catalytic activity"/>
    <property type="evidence" value="ECO:0007669"/>
    <property type="project" value="InterPro"/>
</dbReference>
<feature type="domain" description="Condensation" evidence="1">
    <location>
        <begin position="39"/>
        <end position="161"/>
    </location>
</feature>
<dbReference type="EMBL" id="CP027306">
    <property type="protein sequence ID" value="AXE79822.1"/>
    <property type="molecule type" value="Genomic_DNA"/>
</dbReference>
<sequence>MSGRGTQPPGYLPQTHCAIPAGATRWSSKRITLAGDGVRITSAQPGIRFAQQLDAANPICNVGEYLEIHRSVDVAVFEAALRRVVAEAENLRVTFVETSDGPRRYVHPDPEWQLQIISVSGEADPQEAAEAWMRSDLAHPQDPAVGPLFLFVLFRAADDRWF</sequence>
<gene>
    <name evidence="2" type="ORF">C5746_26075</name>
</gene>
<accession>A0A2Z5JHW9</accession>
<dbReference type="Pfam" id="PF00668">
    <property type="entry name" value="Condensation"/>
    <property type="match status" value="1"/>
</dbReference>
<organism evidence="2 3">
    <name type="scientific">Streptomyces atratus</name>
    <dbReference type="NCBI Taxonomy" id="1893"/>
    <lineage>
        <taxon>Bacteria</taxon>
        <taxon>Bacillati</taxon>
        <taxon>Actinomycetota</taxon>
        <taxon>Actinomycetes</taxon>
        <taxon>Kitasatosporales</taxon>
        <taxon>Streptomycetaceae</taxon>
        <taxon>Streptomyces</taxon>
    </lineage>
</organism>
<dbReference type="GO" id="GO:0008610">
    <property type="term" value="P:lipid biosynthetic process"/>
    <property type="evidence" value="ECO:0007669"/>
    <property type="project" value="UniProtKB-ARBA"/>
</dbReference>
<evidence type="ECO:0000313" key="2">
    <source>
        <dbReference type="EMBL" id="AXE79822.1"/>
    </source>
</evidence>
<dbReference type="Gene3D" id="3.30.559.10">
    <property type="entry name" value="Chloramphenicol acetyltransferase-like domain"/>
    <property type="match status" value="1"/>
</dbReference>